<dbReference type="GO" id="GO:0051539">
    <property type="term" value="F:4 iron, 4 sulfur cluster binding"/>
    <property type="evidence" value="ECO:0007669"/>
    <property type="project" value="UniProtKB-KW"/>
</dbReference>
<dbReference type="GO" id="GO:0016491">
    <property type="term" value="F:oxidoreductase activity"/>
    <property type="evidence" value="ECO:0007669"/>
    <property type="project" value="UniProtKB-KW"/>
</dbReference>
<evidence type="ECO:0000256" key="6">
    <source>
        <dbReference type="ARBA" id="ARBA00023002"/>
    </source>
</evidence>
<dbReference type="AlphaFoldDB" id="A0A9X5GS73"/>
<dbReference type="GO" id="GO:0046872">
    <property type="term" value="F:metal ion binding"/>
    <property type="evidence" value="ECO:0007669"/>
    <property type="project" value="UniProtKB-KW"/>
</dbReference>
<evidence type="ECO:0000313" key="10">
    <source>
        <dbReference type="EMBL" id="NBJ92680.1"/>
    </source>
</evidence>
<evidence type="ECO:0000256" key="7">
    <source>
        <dbReference type="ARBA" id="ARBA00023004"/>
    </source>
</evidence>
<comment type="similarity">
    <text evidence="2">Belongs to the organic radical-activating enzymes family.</text>
</comment>
<dbReference type="SFLD" id="SFLDS00029">
    <property type="entry name" value="Radical_SAM"/>
    <property type="match status" value="1"/>
</dbReference>
<protein>
    <submittedName>
        <fullName evidence="10">Radical SAM protein</fullName>
    </submittedName>
</protein>
<dbReference type="SUPFAM" id="SSF102114">
    <property type="entry name" value="Radical SAM enzymes"/>
    <property type="match status" value="1"/>
</dbReference>
<dbReference type="Gene3D" id="3.20.20.70">
    <property type="entry name" value="Aldolase class I"/>
    <property type="match status" value="1"/>
</dbReference>
<evidence type="ECO:0000256" key="3">
    <source>
        <dbReference type="ARBA" id="ARBA00022485"/>
    </source>
</evidence>
<comment type="cofactor">
    <cofactor evidence="1">
        <name>[4Fe-4S] cluster</name>
        <dbReference type="ChEBI" id="CHEBI:49883"/>
    </cofactor>
</comment>
<sequence length="283" mass="32287">MNFIKIMGMRSLWIAAAAKPYGLSITGKMDKGIVFDIKEYSIHDGPGVRVTVFMKGCPLKCRWCHNPEGISPLPQCNSRTGKMTGREWTLEELTKRMDSYRPYFHNCGGGITFSGGEPGMQADFLLKFAERCRGIHKLLDTSGYCEPKKFSALAEQFDMVYFDLKLIDDAAHRKYTGVSNQIILENLKYLMGTQKKTILRMPMIPEITDTRYNLESAGKLIVEVCRPETEIHLLPYNKLAGGKYPVYGMEYPLKNWYTKNNTDNIEHFAGWLSGKGYQIKNYV</sequence>
<evidence type="ECO:0000256" key="5">
    <source>
        <dbReference type="ARBA" id="ARBA00022723"/>
    </source>
</evidence>
<dbReference type="InterPro" id="IPR001989">
    <property type="entry name" value="Radical_activat_CS"/>
</dbReference>
<dbReference type="InterPro" id="IPR034457">
    <property type="entry name" value="Organic_radical-activating"/>
</dbReference>
<organism evidence="10 11">
    <name type="scientific">Parablautia muri</name>
    <dbReference type="NCBI Taxonomy" id="2320879"/>
    <lineage>
        <taxon>Bacteria</taxon>
        <taxon>Bacillati</taxon>
        <taxon>Bacillota</taxon>
        <taxon>Clostridia</taxon>
        <taxon>Lachnospirales</taxon>
        <taxon>Lachnospiraceae</taxon>
        <taxon>Parablautia</taxon>
    </lineage>
</organism>
<dbReference type="SFLD" id="SFLDG01066">
    <property type="entry name" value="organic_radical-activating_enz"/>
    <property type="match status" value="1"/>
</dbReference>
<dbReference type="InterPro" id="IPR013785">
    <property type="entry name" value="Aldolase_TIM"/>
</dbReference>
<dbReference type="CDD" id="cd01335">
    <property type="entry name" value="Radical_SAM"/>
    <property type="match status" value="1"/>
</dbReference>
<evidence type="ECO:0000256" key="1">
    <source>
        <dbReference type="ARBA" id="ARBA00001966"/>
    </source>
</evidence>
<evidence type="ECO:0000256" key="8">
    <source>
        <dbReference type="ARBA" id="ARBA00023014"/>
    </source>
</evidence>
<dbReference type="EMBL" id="QZDT01000011">
    <property type="protein sequence ID" value="NBJ92680.1"/>
    <property type="molecule type" value="Genomic_DNA"/>
</dbReference>
<comment type="caution">
    <text evidence="10">The sequence shown here is derived from an EMBL/GenBank/DDBJ whole genome shotgun (WGS) entry which is preliminary data.</text>
</comment>
<gene>
    <name evidence="10" type="ORF">D5281_08755</name>
</gene>
<evidence type="ECO:0000256" key="4">
    <source>
        <dbReference type="ARBA" id="ARBA00022691"/>
    </source>
</evidence>
<dbReference type="Proteomes" id="UP001154420">
    <property type="component" value="Unassembled WGS sequence"/>
</dbReference>
<keyword evidence="3" id="KW-0004">4Fe-4S</keyword>
<evidence type="ECO:0000313" key="11">
    <source>
        <dbReference type="Proteomes" id="UP001154420"/>
    </source>
</evidence>
<dbReference type="InterPro" id="IPR012839">
    <property type="entry name" value="Organic_radical_activase"/>
</dbReference>
<dbReference type="PANTHER" id="PTHR30352:SF4">
    <property type="entry name" value="PYRUVATE FORMATE-LYASE 2-ACTIVATING ENZYME"/>
    <property type="match status" value="1"/>
</dbReference>
<proteinExistence type="inferred from homology"/>
<keyword evidence="11" id="KW-1185">Reference proteome</keyword>
<dbReference type="PANTHER" id="PTHR30352">
    <property type="entry name" value="PYRUVATE FORMATE-LYASE-ACTIVATING ENZYME"/>
    <property type="match status" value="1"/>
</dbReference>
<keyword evidence="6" id="KW-0560">Oxidoreductase</keyword>
<evidence type="ECO:0000256" key="2">
    <source>
        <dbReference type="ARBA" id="ARBA00009777"/>
    </source>
</evidence>
<name>A0A9X5GS73_9FIRM</name>
<dbReference type="PIRSF" id="PIRSF000371">
    <property type="entry name" value="PFL_act_enz"/>
    <property type="match status" value="1"/>
</dbReference>
<evidence type="ECO:0000259" key="9">
    <source>
        <dbReference type="PROSITE" id="PS51918"/>
    </source>
</evidence>
<dbReference type="Pfam" id="PF04055">
    <property type="entry name" value="Radical_SAM"/>
    <property type="match status" value="1"/>
</dbReference>
<keyword evidence="5" id="KW-0479">Metal-binding</keyword>
<reference evidence="10" key="1">
    <citation type="submission" date="2018-09" db="EMBL/GenBank/DDBJ databases">
        <title>Murine metabolic-syndrome-specific gut microbial biobank.</title>
        <authorList>
            <person name="Liu C."/>
        </authorList>
    </citation>
    <scope>NUCLEOTIDE SEQUENCE</scope>
    <source>
        <strain evidence="10">D42-62</strain>
    </source>
</reference>
<dbReference type="InterPro" id="IPR058240">
    <property type="entry name" value="rSAM_sf"/>
</dbReference>
<dbReference type="PROSITE" id="PS51918">
    <property type="entry name" value="RADICAL_SAM"/>
    <property type="match status" value="1"/>
</dbReference>
<dbReference type="InterPro" id="IPR007197">
    <property type="entry name" value="rSAM"/>
</dbReference>
<keyword evidence="8" id="KW-0411">Iron-sulfur</keyword>
<accession>A0A9X5GS73</accession>
<dbReference type="PROSITE" id="PS01087">
    <property type="entry name" value="RADICAL_ACTIVATING"/>
    <property type="match status" value="1"/>
</dbReference>
<keyword evidence="4" id="KW-0949">S-adenosyl-L-methionine</keyword>
<keyword evidence="7" id="KW-0408">Iron</keyword>
<feature type="domain" description="Radical SAM core" evidence="9">
    <location>
        <begin position="43"/>
        <end position="275"/>
    </location>
</feature>